<organism evidence="2">
    <name type="scientific">Graphocephala atropunctata</name>
    <dbReference type="NCBI Taxonomy" id="36148"/>
    <lineage>
        <taxon>Eukaryota</taxon>
        <taxon>Metazoa</taxon>
        <taxon>Ecdysozoa</taxon>
        <taxon>Arthropoda</taxon>
        <taxon>Hexapoda</taxon>
        <taxon>Insecta</taxon>
        <taxon>Pterygota</taxon>
        <taxon>Neoptera</taxon>
        <taxon>Paraneoptera</taxon>
        <taxon>Hemiptera</taxon>
        <taxon>Auchenorrhyncha</taxon>
        <taxon>Membracoidea</taxon>
        <taxon>Cicadellidae</taxon>
        <taxon>Cicadellinae</taxon>
        <taxon>Cicadellini</taxon>
        <taxon>Graphocephala</taxon>
    </lineage>
</organism>
<feature type="chain" id="PRO_5008587844" description="WAP domain-containing protein" evidence="1">
    <location>
        <begin position="20"/>
        <end position="214"/>
    </location>
</feature>
<gene>
    <name evidence="2" type="ORF">g.54771</name>
</gene>
<reference evidence="2" key="1">
    <citation type="submission" date="2015-11" db="EMBL/GenBank/DDBJ databases">
        <title>De novo transcriptome assembly of four potential Pierce s Disease insect vectors from Arizona vineyards.</title>
        <authorList>
            <person name="Tassone E.E."/>
        </authorList>
    </citation>
    <scope>NUCLEOTIDE SEQUENCE</scope>
</reference>
<dbReference type="AlphaFoldDB" id="A0A1B6LZX6"/>
<keyword evidence="1" id="KW-0732">Signal</keyword>
<proteinExistence type="predicted"/>
<accession>A0A1B6LZX6</accession>
<dbReference type="EMBL" id="GEBQ01010741">
    <property type="protein sequence ID" value="JAT29236.1"/>
    <property type="molecule type" value="Transcribed_RNA"/>
</dbReference>
<protein>
    <recommendedName>
        <fullName evidence="3">WAP domain-containing protein</fullName>
    </recommendedName>
</protein>
<sequence>MDGVVWSVLVLLCAALAMAQEPSENSVSGDEDDDCGVPEDEDGIACKRHEECYTLGQQCCGPYGRKTCTKTGLKSVPEEAHAPFLGLIPRECPRDPLPEPLPIRNCSSDTDCWPRLCCVDGDRRFCRTALPLWDQLPAQRFLMPVRNMLAYMQCTPPPPPIYDLFPKTCRSTLDCFPNLCCQEQDRRVCRPPKKSVLALLATLGQRQRRGEWFG</sequence>
<name>A0A1B6LZX6_9HEMI</name>
<evidence type="ECO:0000313" key="2">
    <source>
        <dbReference type="EMBL" id="JAT29236.1"/>
    </source>
</evidence>
<evidence type="ECO:0000256" key="1">
    <source>
        <dbReference type="SAM" id="SignalP"/>
    </source>
</evidence>
<feature type="signal peptide" evidence="1">
    <location>
        <begin position="1"/>
        <end position="19"/>
    </location>
</feature>
<evidence type="ECO:0008006" key="3">
    <source>
        <dbReference type="Google" id="ProtNLM"/>
    </source>
</evidence>